<dbReference type="VEuPathDB" id="FungiDB:FOC1_g10001105"/>
<name>N4UD76_FUSC1</name>
<dbReference type="OrthoDB" id="2788868at2759"/>
<dbReference type="Proteomes" id="UP000016928">
    <property type="component" value="Unassembled WGS sequence"/>
</dbReference>
<organism evidence="1 2">
    <name type="scientific">Fusarium oxysporum f. sp. cubense (strain race 1)</name>
    <name type="common">Panama disease fungus</name>
    <dbReference type="NCBI Taxonomy" id="1229664"/>
    <lineage>
        <taxon>Eukaryota</taxon>
        <taxon>Fungi</taxon>
        <taxon>Dikarya</taxon>
        <taxon>Ascomycota</taxon>
        <taxon>Pezizomycotina</taxon>
        <taxon>Sordariomycetes</taxon>
        <taxon>Hypocreomycetidae</taxon>
        <taxon>Hypocreales</taxon>
        <taxon>Nectriaceae</taxon>
        <taxon>Fusarium</taxon>
        <taxon>Fusarium oxysporum species complex</taxon>
    </lineage>
</organism>
<evidence type="ECO:0000313" key="2">
    <source>
        <dbReference type="Proteomes" id="UP000016928"/>
    </source>
</evidence>
<accession>N4UD76</accession>
<dbReference type="AlphaFoldDB" id="N4UD76"/>
<protein>
    <recommendedName>
        <fullName evidence="3">Knr4/Smi1-like domain-containing protein</fullName>
    </recommendedName>
</protein>
<reference evidence="2" key="1">
    <citation type="submission" date="2012-09" db="EMBL/GenBank/DDBJ databases">
        <title>Genome sequencing and comparative transcriptomics of race 1 and race 4 of banana pathogen: Fusarium oxysporum f. sp. cubense.</title>
        <authorList>
            <person name="Fang X."/>
            <person name="Huang J."/>
        </authorList>
    </citation>
    <scope>NUCLEOTIDE SEQUENCE [LARGE SCALE GENOMIC DNA]</scope>
    <source>
        <strain evidence="2">race 1</strain>
    </source>
</reference>
<evidence type="ECO:0000313" key="1">
    <source>
        <dbReference type="EMBL" id="ENH69337.1"/>
    </source>
</evidence>
<dbReference type="HOGENOM" id="CLU_1170716_0_0_1"/>
<dbReference type="OMA" id="VHIWRET"/>
<dbReference type="EMBL" id="KB730223">
    <property type="protein sequence ID" value="ENH69337.1"/>
    <property type="molecule type" value="Genomic_DNA"/>
</dbReference>
<evidence type="ECO:0008006" key="3">
    <source>
        <dbReference type="Google" id="ProtNLM"/>
    </source>
</evidence>
<sequence length="243" mass="27500">MSLSTYIDQADPGENGWFIQHKISDLISLLLESKDASDECTRTGWMLEHCSLPEPKDVHIWRETNDAPMIAMCARLLAKNKTLVELAIRLGKFGTAAEILSLGLRLDGFNDIDGAQLDRFQGGWHFLKGGINGLDNIDLADDDVENCMWFLGDLDQDIYSKVIALSPATECDGFMHVMISPAYWQNSESSDGENFDDGEYPYWQWASWQAGESCWHSFHEWVASEVEHLEMMVKKGKILDDDN</sequence>
<proteinExistence type="predicted"/>
<gene>
    <name evidence="1" type="ORF">FOC1_g10001105</name>
</gene>
<reference evidence="2" key="2">
    <citation type="journal article" date="2014" name="PLoS ONE">
        <title>Genome and Transcriptome Analysis of the Fungal Pathogen Fusarium oxysporum f. sp. cubense Causing Banana Vascular Wilt Disease.</title>
        <authorList>
            <person name="Guo L."/>
            <person name="Han L."/>
            <person name="Yang L."/>
            <person name="Zeng H."/>
            <person name="Fan D."/>
            <person name="Zhu Y."/>
            <person name="Feng Y."/>
            <person name="Wang G."/>
            <person name="Peng C."/>
            <person name="Jiang X."/>
            <person name="Zhou D."/>
            <person name="Ni P."/>
            <person name="Liang C."/>
            <person name="Liu L."/>
            <person name="Wang J."/>
            <person name="Mao C."/>
            <person name="Fang X."/>
            <person name="Peng M."/>
            <person name="Huang J."/>
        </authorList>
    </citation>
    <scope>NUCLEOTIDE SEQUENCE [LARGE SCALE GENOMIC DNA]</scope>
    <source>
        <strain evidence="2">race 1</strain>
    </source>
</reference>